<keyword evidence="3 5" id="KW-0533">Nickel</keyword>
<evidence type="ECO:0000313" key="9">
    <source>
        <dbReference type="Proteomes" id="UP000325797"/>
    </source>
</evidence>
<sequence length="173" mass="18885">MIRAIDVRPSGHWQGPAIDSVTLDYQGRHRRRIAMAGQKGTRFLLDLARATPLRDGDGLLLEGGGIVAVEAAPEPLLEVRCRRPADLVRIAWHLGNRHLPTQLLGDRLRIRTDHVIAEMLKSLGAEVTPVLAPFDPEGGAYGGGHGHHHAFEEDEPSVPLIRGGSLKTGEFHD</sequence>
<accession>A0A5J6N1M6</accession>
<dbReference type="Gene3D" id="2.60.260.20">
    <property type="entry name" value="Urease metallochaperone UreE, N-terminal domain"/>
    <property type="match status" value="1"/>
</dbReference>
<dbReference type="Pfam" id="PF02814">
    <property type="entry name" value="UreE_N"/>
    <property type="match status" value="1"/>
</dbReference>
<evidence type="ECO:0000259" key="7">
    <source>
        <dbReference type="SMART" id="SM00988"/>
    </source>
</evidence>
<comment type="function">
    <text evidence="5">Involved in urease metallocenter assembly. Binds nickel. Probably functions as a nickel donor during metallocenter assembly.</text>
</comment>
<dbReference type="InterPro" id="IPR007864">
    <property type="entry name" value="UreE_C_dom"/>
</dbReference>
<proteinExistence type="inferred from homology"/>
<dbReference type="SUPFAM" id="SSF69287">
    <property type="entry name" value="Urease metallochaperone UreE, N-terminal domain"/>
    <property type="match status" value="1"/>
</dbReference>
<dbReference type="GO" id="GO:0006457">
    <property type="term" value="P:protein folding"/>
    <property type="evidence" value="ECO:0007669"/>
    <property type="project" value="InterPro"/>
</dbReference>
<dbReference type="GO" id="GO:0016151">
    <property type="term" value="F:nickel cation binding"/>
    <property type="evidence" value="ECO:0007669"/>
    <property type="project" value="UniProtKB-UniRule"/>
</dbReference>
<dbReference type="Pfam" id="PF05194">
    <property type="entry name" value="UreE_C"/>
    <property type="match status" value="1"/>
</dbReference>
<dbReference type="AlphaFoldDB" id="A0A5J6N1M6"/>
<reference evidence="8 9" key="1">
    <citation type="submission" date="2019-08" db="EMBL/GenBank/DDBJ databases">
        <title>Hyperibacter terrae gen. nov., sp. nov. and Hyperibacter viscosus sp. nov., two new members in the family Rhodospirillaceae isolated from the rhizosphere of Hypericum perforatum.</title>
        <authorList>
            <person name="Noviana Z."/>
        </authorList>
    </citation>
    <scope>NUCLEOTIDE SEQUENCE [LARGE SCALE GENOMIC DNA]</scope>
    <source>
        <strain evidence="8 9">R5959</strain>
    </source>
</reference>
<dbReference type="EMBL" id="CP042582">
    <property type="protein sequence ID" value="QEX22855.1"/>
    <property type="molecule type" value="Genomic_DNA"/>
</dbReference>
<evidence type="ECO:0000256" key="2">
    <source>
        <dbReference type="ARBA" id="ARBA00022490"/>
    </source>
</evidence>
<dbReference type="CDD" id="cd00571">
    <property type="entry name" value="UreE"/>
    <property type="match status" value="1"/>
</dbReference>
<dbReference type="SUPFAM" id="SSF69737">
    <property type="entry name" value="Urease metallochaperone UreE, C-terminal domain"/>
    <property type="match status" value="1"/>
</dbReference>
<dbReference type="InterPro" id="IPR004029">
    <property type="entry name" value="UreE_N"/>
</dbReference>
<gene>
    <name evidence="5 8" type="primary">ureE</name>
    <name evidence="8" type="ORF">FRZ61_27880</name>
</gene>
<evidence type="ECO:0000256" key="4">
    <source>
        <dbReference type="ARBA" id="ARBA00023186"/>
    </source>
</evidence>
<feature type="domain" description="UreE urease accessory N-terminal" evidence="7">
    <location>
        <begin position="2"/>
        <end position="67"/>
    </location>
</feature>
<feature type="region of interest" description="Disordered" evidence="6">
    <location>
        <begin position="143"/>
        <end position="173"/>
    </location>
</feature>
<comment type="similarity">
    <text evidence="5">Belongs to the UreE family.</text>
</comment>
<dbReference type="InterPro" id="IPR012406">
    <property type="entry name" value="UreE"/>
</dbReference>
<dbReference type="GO" id="GO:0065003">
    <property type="term" value="P:protein-containing complex assembly"/>
    <property type="evidence" value="ECO:0007669"/>
    <property type="project" value="InterPro"/>
</dbReference>
<organism evidence="8 9">
    <name type="scientific">Hypericibacter adhaerens</name>
    <dbReference type="NCBI Taxonomy" id="2602016"/>
    <lineage>
        <taxon>Bacteria</taxon>
        <taxon>Pseudomonadati</taxon>
        <taxon>Pseudomonadota</taxon>
        <taxon>Alphaproteobacteria</taxon>
        <taxon>Rhodospirillales</taxon>
        <taxon>Dongiaceae</taxon>
        <taxon>Hypericibacter</taxon>
    </lineage>
</organism>
<evidence type="ECO:0000256" key="5">
    <source>
        <dbReference type="HAMAP-Rule" id="MF_00822"/>
    </source>
</evidence>
<evidence type="ECO:0000313" key="8">
    <source>
        <dbReference type="EMBL" id="QEX22855.1"/>
    </source>
</evidence>
<dbReference type="GO" id="GO:0051082">
    <property type="term" value="F:unfolded protein binding"/>
    <property type="evidence" value="ECO:0007669"/>
    <property type="project" value="UniProtKB-UniRule"/>
</dbReference>
<dbReference type="Proteomes" id="UP000325797">
    <property type="component" value="Chromosome"/>
</dbReference>
<dbReference type="HAMAP" id="MF_00822">
    <property type="entry name" value="UreE"/>
    <property type="match status" value="1"/>
</dbReference>
<comment type="subcellular location">
    <subcellularLocation>
        <location evidence="1 5">Cytoplasm</location>
    </subcellularLocation>
</comment>
<keyword evidence="9" id="KW-1185">Reference proteome</keyword>
<dbReference type="GO" id="GO:0005737">
    <property type="term" value="C:cytoplasm"/>
    <property type="evidence" value="ECO:0007669"/>
    <property type="project" value="UniProtKB-SubCell"/>
</dbReference>
<protein>
    <recommendedName>
        <fullName evidence="5">Urease accessory protein UreE</fullName>
    </recommendedName>
</protein>
<dbReference type="GO" id="GO:0019627">
    <property type="term" value="P:urea metabolic process"/>
    <property type="evidence" value="ECO:0007669"/>
    <property type="project" value="InterPro"/>
</dbReference>
<evidence type="ECO:0000256" key="6">
    <source>
        <dbReference type="SAM" id="MobiDB-lite"/>
    </source>
</evidence>
<dbReference type="Gene3D" id="3.30.70.790">
    <property type="entry name" value="UreE, C-terminal domain"/>
    <property type="match status" value="1"/>
</dbReference>
<evidence type="ECO:0000256" key="1">
    <source>
        <dbReference type="ARBA" id="ARBA00004496"/>
    </source>
</evidence>
<dbReference type="RefSeq" id="WP_151118302.1">
    <property type="nucleotide sequence ID" value="NZ_CP042582.1"/>
</dbReference>
<dbReference type="KEGG" id="hadh:FRZ61_27880"/>
<keyword evidence="2 5" id="KW-0963">Cytoplasm</keyword>
<dbReference type="SMART" id="SM00988">
    <property type="entry name" value="UreE_N"/>
    <property type="match status" value="1"/>
</dbReference>
<name>A0A5J6N1M6_9PROT</name>
<keyword evidence="4 5" id="KW-0143">Chaperone</keyword>
<dbReference type="InterPro" id="IPR036118">
    <property type="entry name" value="UreE_N_sf"/>
</dbReference>
<evidence type="ECO:0000256" key="3">
    <source>
        <dbReference type="ARBA" id="ARBA00022596"/>
    </source>
</evidence>
<dbReference type="OrthoDB" id="9802215at2"/>